<protein>
    <submittedName>
        <fullName evidence="2">Uncharacterized protein</fullName>
    </submittedName>
</protein>
<keyword evidence="1" id="KW-1133">Transmembrane helix</keyword>
<dbReference type="AlphaFoldDB" id="X1C3D8"/>
<dbReference type="EMBL" id="BART01026850">
    <property type="protein sequence ID" value="GAH01847.1"/>
    <property type="molecule type" value="Genomic_DNA"/>
</dbReference>
<sequence>MSELQKEKLAAANQWGILSGLALWGFLGEYLEHLGWFNLASWHYLPALLILTFFITFLLKKEYLPIRFGFAFGHFLGIWALHMLMITQFELLGKTHWLTYPSAIVIGIITLFSYIKIRKA</sequence>
<name>X1C3D8_9ZZZZ</name>
<comment type="caution">
    <text evidence="2">The sequence shown here is derived from an EMBL/GenBank/DDBJ whole genome shotgun (WGS) entry which is preliminary data.</text>
</comment>
<reference evidence="2" key="1">
    <citation type="journal article" date="2014" name="Front. Microbiol.">
        <title>High frequency of phylogenetically diverse reductive dehalogenase-homologous genes in deep subseafloor sedimentary metagenomes.</title>
        <authorList>
            <person name="Kawai M."/>
            <person name="Futagami T."/>
            <person name="Toyoda A."/>
            <person name="Takaki Y."/>
            <person name="Nishi S."/>
            <person name="Hori S."/>
            <person name="Arai W."/>
            <person name="Tsubouchi T."/>
            <person name="Morono Y."/>
            <person name="Uchiyama I."/>
            <person name="Ito T."/>
            <person name="Fujiyama A."/>
            <person name="Inagaki F."/>
            <person name="Takami H."/>
        </authorList>
    </citation>
    <scope>NUCLEOTIDE SEQUENCE</scope>
    <source>
        <strain evidence="2">Expedition CK06-06</strain>
    </source>
</reference>
<keyword evidence="1" id="KW-0812">Transmembrane</keyword>
<feature type="non-terminal residue" evidence="2">
    <location>
        <position position="120"/>
    </location>
</feature>
<organism evidence="2">
    <name type="scientific">marine sediment metagenome</name>
    <dbReference type="NCBI Taxonomy" id="412755"/>
    <lineage>
        <taxon>unclassified sequences</taxon>
        <taxon>metagenomes</taxon>
        <taxon>ecological metagenomes</taxon>
    </lineage>
</organism>
<evidence type="ECO:0000256" key="1">
    <source>
        <dbReference type="SAM" id="Phobius"/>
    </source>
</evidence>
<feature type="transmembrane region" description="Helical" evidence="1">
    <location>
        <begin position="66"/>
        <end position="85"/>
    </location>
</feature>
<accession>X1C3D8</accession>
<keyword evidence="1" id="KW-0472">Membrane</keyword>
<proteinExistence type="predicted"/>
<feature type="transmembrane region" description="Helical" evidence="1">
    <location>
        <begin position="39"/>
        <end position="59"/>
    </location>
</feature>
<feature type="transmembrane region" description="Helical" evidence="1">
    <location>
        <begin position="9"/>
        <end position="27"/>
    </location>
</feature>
<evidence type="ECO:0000313" key="2">
    <source>
        <dbReference type="EMBL" id="GAH01847.1"/>
    </source>
</evidence>
<gene>
    <name evidence="2" type="ORF">S01H4_47760</name>
</gene>
<feature type="transmembrane region" description="Helical" evidence="1">
    <location>
        <begin position="97"/>
        <end position="115"/>
    </location>
</feature>